<proteinExistence type="predicted"/>
<name>A0AAX3B8S8_9MOLU</name>
<keyword evidence="3" id="KW-1185">Reference proteome</keyword>
<organism evidence="2 3">
    <name type="scientific">Candidatus Phytoplasma asiaticum</name>
    <dbReference type="NCBI Taxonomy" id="2763338"/>
    <lineage>
        <taxon>Bacteria</taxon>
        <taxon>Bacillati</taxon>
        <taxon>Mycoplasmatota</taxon>
        <taxon>Mollicutes</taxon>
        <taxon>Acholeplasmatales</taxon>
        <taxon>Acholeplasmataceae</taxon>
        <taxon>Candidatus Phytoplasma</taxon>
        <taxon>16SrII (Peanut WB group)</taxon>
    </lineage>
</organism>
<evidence type="ECO:0000313" key="2">
    <source>
        <dbReference type="EMBL" id="UQV27077.1"/>
    </source>
</evidence>
<protein>
    <recommendedName>
        <fullName evidence="1">tRNA nucleotidyltransferase/poly(A) polymerase RNA and SrmB- binding domain-containing protein</fullName>
    </recommendedName>
</protein>
<evidence type="ECO:0000259" key="1">
    <source>
        <dbReference type="Pfam" id="PF12627"/>
    </source>
</evidence>
<reference evidence="2 3" key="1">
    <citation type="submission" date="2022-05" db="EMBL/GenBank/DDBJ databases">
        <title>'Parthenium hysterophorus' phyllody phytoplasma strain PR34.</title>
        <authorList>
            <person name="Kirdat K."/>
            <person name="Tiwarekar B."/>
            <person name="Yadav A."/>
        </authorList>
    </citation>
    <scope>NUCLEOTIDE SEQUENCE [LARGE SCALE GENOMIC DNA]</scope>
    <source>
        <strain evidence="2 3">PR34</strain>
    </source>
</reference>
<dbReference type="Proteomes" id="UP000769022">
    <property type="component" value="Chromosome"/>
</dbReference>
<feature type="domain" description="tRNA nucleotidyltransferase/poly(A) polymerase RNA and SrmB- binding" evidence="1">
    <location>
        <begin position="47"/>
        <end position="101"/>
    </location>
</feature>
<dbReference type="InterPro" id="IPR032828">
    <property type="entry name" value="PolyA_RNA-bd"/>
</dbReference>
<sequence length="185" mass="22196">MESGVLGNLLAPFGRGLFVTFDNYQRNANNLSVLRMLRIFYFKSKLNFSVEEKTEKFLKDNIALINKLRSFFIFREFNKLLKQPYVNLTFNYLLYTKAIYYFKSLISGILFFIEYKLEIIDPDFFFIIAVYLNNKVFYDFSFPYNQRIKIIKLVTLLKQKYPFLSNLNKFEISNLQKKFLKTGLF</sequence>
<evidence type="ECO:0000313" key="3">
    <source>
        <dbReference type="Proteomes" id="UP000769022"/>
    </source>
</evidence>
<dbReference type="KEGG" id="pphy:H7686_0001790"/>
<dbReference type="AlphaFoldDB" id="A0AAX3B8S8"/>
<dbReference type="Gene3D" id="1.10.3090.10">
    <property type="entry name" value="cca-adding enzyme, domain 2"/>
    <property type="match status" value="1"/>
</dbReference>
<dbReference type="Pfam" id="PF12627">
    <property type="entry name" value="PolyA_pol_RNAbd"/>
    <property type="match status" value="1"/>
</dbReference>
<dbReference type="SUPFAM" id="SSF81891">
    <property type="entry name" value="Poly A polymerase C-terminal region-like"/>
    <property type="match status" value="1"/>
</dbReference>
<dbReference type="RefSeq" id="WP_212304301.1">
    <property type="nucleotide sequence ID" value="NZ_JACRYS020000008.1"/>
</dbReference>
<gene>
    <name evidence="2" type="ORF">H7686_0001790</name>
</gene>
<accession>A0AAX3B8S8</accession>
<dbReference type="EMBL" id="CP097206">
    <property type="protein sequence ID" value="UQV27077.1"/>
    <property type="molecule type" value="Genomic_DNA"/>
</dbReference>